<dbReference type="PANTHER" id="PTHR21180">
    <property type="entry name" value="ENDONUCLEASE/EXONUCLEASE/PHOSPHATASE FAMILY DOMAIN-CONTAINING PROTEIN 1"/>
    <property type="match status" value="1"/>
</dbReference>
<dbReference type="SUPFAM" id="SSF47781">
    <property type="entry name" value="RuvA domain 2-like"/>
    <property type="match status" value="1"/>
</dbReference>
<keyword evidence="2" id="KW-0812">Transmembrane</keyword>
<feature type="region of interest" description="Disordered" evidence="1">
    <location>
        <begin position="86"/>
        <end position="121"/>
    </location>
</feature>
<name>A0ABV8QYU8_9MICC</name>
<gene>
    <name evidence="4" type="ORF">ACFOW9_01010</name>
</gene>
<dbReference type="Pfam" id="PF10531">
    <property type="entry name" value="SLBB"/>
    <property type="match status" value="1"/>
</dbReference>
<feature type="compositionally biased region" description="Low complexity" evidence="1">
    <location>
        <begin position="86"/>
        <end position="116"/>
    </location>
</feature>
<dbReference type="InterPro" id="IPR051675">
    <property type="entry name" value="Endo/Exo/Phosphatase_dom_1"/>
</dbReference>
<evidence type="ECO:0000259" key="3">
    <source>
        <dbReference type="SMART" id="SM00278"/>
    </source>
</evidence>
<feature type="compositionally biased region" description="Polar residues" evidence="1">
    <location>
        <begin position="1"/>
        <end position="10"/>
    </location>
</feature>
<accession>A0ABV8QYU8</accession>
<evidence type="ECO:0000256" key="1">
    <source>
        <dbReference type="SAM" id="MobiDB-lite"/>
    </source>
</evidence>
<reference evidence="5" key="1">
    <citation type="journal article" date="2019" name="Int. J. Syst. Evol. Microbiol.">
        <title>The Global Catalogue of Microorganisms (GCM) 10K type strain sequencing project: providing services to taxonomists for standard genome sequencing and annotation.</title>
        <authorList>
            <consortium name="The Broad Institute Genomics Platform"/>
            <consortium name="The Broad Institute Genome Sequencing Center for Infectious Disease"/>
            <person name="Wu L."/>
            <person name="Ma J."/>
        </authorList>
    </citation>
    <scope>NUCLEOTIDE SEQUENCE [LARGE SCALE GENOMIC DNA]</scope>
    <source>
        <strain evidence="5">CGMCC 1.10698</strain>
    </source>
</reference>
<dbReference type="RefSeq" id="WP_230068398.1">
    <property type="nucleotide sequence ID" value="NZ_BAABLL010000002.1"/>
</dbReference>
<organism evidence="4 5">
    <name type="scientific">Arthrobacter cryoconiti</name>
    <dbReference type="NCBI Taxonomy" id="748907"/>
    <lineage>
        <taxon>Bacteria</taxon>
        <taxon>Bacillati</taxon>
        <taxon>Actinomycetota</taxon>
        <taxon>Actinomycetes</taxon>
        <taxon>Micrococcales</taxon>
        <taxon>Micrococcaceae</taxon>
        <taxon>Arthrobacter</taxon>
    </lineage>
</organism>
<feature type="domain" description="Helix-hairpin-helix DNA-binding motif class 1" evidence="3">
    <location>
        <begin position="230"/>
        <end position="249"/>
    </location>
</feature>
<dbReference type="Gene3D" id="1.10.150.320">
    <property type="entry name" value="Photosystem II 12 kDa extrinsic protein"/>
    <property type="match status" value="1"/>
</dbReference>
<evidence type="ECO:0000313" key="4">
    <source>
        <dbReference type="EMBL" id="MFC4264179.1"/>
    </source>
</evidence>
<dbReference type="Pfam" id="PF12836">
    <property type="entry name" value="HHH_3"/>
    <property type="match status" value="1"/>
</dbReference>
<protein>
    <submittedName>
        <fullName evidence="4">Helix-hairpin-helix domain-containing protein</fullName>
    </submittedName>
</protein>
<dbReference type="InterPro" id="IPR003583">
    <property type="entry name" value="Hlx-hairpin-Hlx_DNA-bd_motif"/>
</dbReference>
<proteinExistence type="predicted"/>
<dbReference type="PANTHER" id="PTHR21180:SF32">
    <property type="entry name" value="ENDONUCLEASE_EXONUCLEASE_PHOSPHATASE FAMILY DOMAIN-CONTAINING PROTEIN 1"/>
    <property type="match status" value="1"/>
</dbReference>
<evidence type="ECO:0000313" key="5">
    <source>
        <dbReference type="Proteomes" id="UP001595773"/>
    </source>
</evidence>
<sequence>MSGQNRQTRWISKPDETTGQGLSDEINPQPLDQAGRRPRWVISVRALVVVLAISVAVVAVLWLQQAGIAAAAAGASSQVSVSVPPLDVSGSSNSSPAPSAKAVASTATDSKSASAKTETDTASRSVVVHVAGAVRTPGIINLPRGSRVYQAIDAAGGALPEAALSALNLAAEVVDGSQVMVPTMDDAKDQAVQPGSGVKIGPGVKTSQTAGQGQSGLQGGMINLNTATAAELDTLPGVGPVMAERIVKWRADFGSFKSINELDGVSGVGPKLLEALRPLVVVS</sequence>
<comment type="caution">
    <text evidence="4">The sequence shown here is derived from an EMBL/GenBank/DDBJ whole genome shotgun (WGS) entry which is preliminary data.</text>
</comment>
<feature type="region of interest" description="Disordered" evidence="1">
    <location>
        <begin position="1"/>
        <end position="33"/>
    </location>
</feature>
<keyword evidence="2" id="KW-0472">Membrane</keyword>
<evidence type="ECO:0000256" key="2">
    <source>
        <dbReference type="SAM" id="Phobius"/>
    </source>
</evidence>
<dbReference type="InterPro" id="IPR010994">
    <property type="entry name" value="RuvA_2-like"/>
</dbReference>
<feature type="domain" description="Helix-hairpin-helix DNA-binding motif class 1" evidence="3">
    <location>
        <begin position="260"/>
        <end position="279"/>
    </location>
</feature>
<dbReference type="SMART" id="SM00278">
    <property type="entry name" value="HhH1"/>
    <property type="match status" value="2"/>
</dbReference>
<keyword evidence="2" id="KW-1133">Transmembrane helix</keyword>
<feature type="transmembrane region" description="Helical" evidence="2">
    <location>
        <begin position="42"/>
        <end position="63"/>
    </location>
</feature>
<dbReference type="EMBL" id="JBHSCQ010000003">
    <property type="protein sequence ID" value="MFC4264179.1"/>
    <property type="molecule type" value="Genomic_DNA"/>
</dbReference>
<dbReference type="Gene3D" id="3.10.560.10">
    <property type="entry name" value="Outer membrane lipoprotein wza domain like"/>
    <property type="match status" value="1"/>
</dbReference>
<dbReference type="InterPro" id="IPR019554">
    <property type="entry name" value="Soluble_ligand-bd"/>
</dbReference>
<feature type="region of interest" description="Disordered" evidence="1">
    <location>
        <begin position="189"/>
        <end position="215"/>
    </location>
</feature>
<dbReference type="Proteomes" id="UP001595773">
    <property type="component" value="Unassembled WGS sequence"/>
</dbReference>
<keyword evidence="5" id="KW-1185">Reference proteome</keyword>